<dbReference type="AlphaFoldDB" id="A0A2S6I9B7"/>
<organism evidence="2 3">
    <name type="scientific">Neolewinella xylanilytica</name>
    <dbReference type="NCBI Taxonomy" id="1514080"/>
    <lineage>
        <taxon>Bacteria</taxon>
        <taxon>Pseudomonadati</taxon>
        <taxon>Bacteroidota</taxon>
        <taxon>Saprospiria</taxon>
        <taxon>Saprospirales</taxon>
        <taxon>Lewinellaceae</taxon>
        <taxon>Neolewinella</taxon>
    </lineage>
</organism>
<comment type="caution">
    <text evidence="2">The sequence shown here is derived from an EMBL/GenBank/DDBJ whole genome shotgun (WGS) entry which is preliminary data.</text>
</comment>
<sequence>MEIAFSPLLNIYLHHPYFTTGVNPAIEVVPFGPTEGLLRHYQLRWHRRDYGYTLYYGTTGNRTPPLMDPPVSVLLTFLLRSGDPLFSNYTDLPIDDPAASGYYFSSWETVNGELSPAASNRHPVFPPSFLLPDLSPDELTLRDAAGNAHDEGTILGTEDESVRIDLSQSAPGRYILFQAGTPYLTFIGGSHSLPPGAIGLLQCLVSMETHPTAVTDLTLSFAARSTRWRYLVVDSATEESETVTFSIKEASPPAGASAVAFVEAPETRRLANGQEAVELVADTPVALRQRPERQFQLNRSATSGSGTETMTLPLPSAGPSRIIPDPGKETYFSDLFIYL</sequence>
<evidence type="ECO:0000313" key="3">
    <source>
        <dbReference type="Proteomes" id="UP000237662"/>
    </source>
</evidence>
<evidence type="ECO:0000313" key="2">
    <source>
        <dbReference type="EMBL" id="PPK88078.1"/>
    </source>
</evidence>
<evidence type="ECO:0000256" key="1">
    <source>
        <dbReference type="SAM" id="MobiDB-lite"/>
    </source>
</evidence>
<protein>
    <submittedName>
        <fullName evidence="2">Uncharacterized protein</fullName>
    </submittedName>
</protein>
<dbReference type="RefSeq" id="WP_104418650.1">
    <property type="nucleotide sequence ID" value="NZ_PTJC01000005.1"/>
</dbReference>
<gene>
    <name evidence="2" type="ORF">CLV84_1041</name>
</gene>
<reference evidence="2 3" key="1">
    <citation type="submission" date="2018-02" db="EMBL/GenBank/DDBJ databases">
        <title>Genomic Encyclopedia of Archaeal and Bacterial Type Strains, Phase II (KMG-II): from individual species to whole genera.</title>
        <authorList>
            <person name="Goeker M."/>
        </authorList>
    </citation>
    <scope>NUCLEOTIDE SEQUENCE [LARGE SCALE GENOMIC DNA]</scope>
    <source>
        <strain evidence="2 3">DSM 29526</strain>
    </source>
</reference>
<accession>A0A2S6I9B7</accession>
<name>A0A2S6I9B7_9BACT</name>
<proteinExistence type="predicted"/>
<dbReference type="EMBL" id="PTJC01000005">
    <property type="protein sequence ID" value="PPK88078.1"/>
    <property type="molecule type" value="Genomic_DNA"/>
</dbReference>
<feature type="compositionally biased region" description="Polar residues" evidence="1">
    <location>
        <begin position="296"/>
        <end position="310"/>
    </location>
</feature>
<dbReference type="OrthoDB" id="1494671at2"/>
<keyword evidence="3" id="KW-1185">Reference proteome</keyword>
<dbReference type="Proteomes" id="UP000237662">
    <property type="component" value="Unassembled WGS sequence"/>
</dbReference>
<feature type="region of interest" description="Disordered" evidence="1">
    <location>
        <begin position="296"/>
        <end position="323"/>
    </location>
</feature>